<proteinExistence type="predicted"/>
<dbReference type="KEGG" id="bic:LMTR13_10525"/>
<name>A0A1B1UCQ4_9BRAD</name>
<dbReference type="EMBL" id="CP016428">
    <property type="protein sequence ID" value="ANW00533.1"/>
    <property type="molecule type" value="Genomic_DNA"/>
</dbReference>
<protein>
    <submittedName>
        <fullName evidence="1">Uncharacterized protein</fullName>
    </submittedName>
</protein>
<keyword evidence="2" id="KW-1185">Reference proteome</keyword>
<accession>A0A1B1UCQ4</accession>
<evidence type="ECO:0000313" key="2">
    <source>
        <dbReference type="Proteomes" id="UP000092839"/>
    </source>
</evidence>
<sequence>MIDPQLSGQALTSRISNCRVFMQEEIDVDAGLAQIVKGAEEVGNEFGIVGDVFKAADGLELARQVIGDLANRGVGIEGAIPGPSIVVIETIATRARMRECSVDERKAGPTKYELARIELRKPCLLRGQAAVCSVLERG</sequence>
<dbReference type="Proteomes" id="UP000092839">
    <property type="component" value="Chromosome"/>
</dbReference>
<organism evidence="1 2">
    <name type="scientific">Bradyrhizobium icense</name>
    <dbReference type="NCBI Taxonomy" id="1274631"/>
    <lineage>
        <taxon>Bacteria</taxon>
        <taxon>Pseudomonadati</taxon>
        <taxon>Pseudomonadota</taxon>
        <taxon>Alphaproteobacteria</taxon>
        <taxon>Hyphomicrobiales</taxon>
        <taxon>Nitrobacteraceae</taxon>
        <taxon>Bradyrhizobium</taxon>
    </lineage>
</organism>
<dbReference type="AlphaFoldDB" id="A0A1B1UCQ4"/>
<gene>
    <name evidence="1" type="ORF">LMTR13_10525</name>
</gene>
<evidence type="ECO:0000313" key="1">
    <source>
        <dbReference type="EMBL" id="ANW00533.1"/>
    </source>
</evidence>
<reference evidence="1 2" key="1">
    <citation type="submission" date="2016-07" db="EMBL/GenBank/DDBJ databases">
        <title>Complete genome sequence of Bradyrhizobium icense LMTR 13T, a potential inoculant strain isolated from lima bean (Phaseolus lunatus) in Peru.</title>
        <authorList>
            <person name="Ormeno-Orrillo E."/>
            <person name="Duran D."/>
            <person name="Rogel M.A."/>
            <person name="Rey L."/>
            <person name="Imperial J."/>
            <person name="Ruiz-Argueso T."/>
            <person name="Martinez-Romero E."/>
        </authorList>
    </citation>
    <scope>NUCLEOTIDE SEQUENCE [LARGE SCALE GENOMIC DNA]</scope>
    <source>
        <strain evidence="1 2">LMTR 13</strain>
    </source>
</reference>